<dbReference type="EMBL" id="CP098401">
    <property type="protein sequence ID" value="URW75652.1"/>
    <property type="molecule type" value="Genomic_DNA"/>
</dbReference>
<dbReference type="InterPro" id="IPR029069">
    <property type="entry name" value="HotDog_dom_sf"/>
</dbReference>
<dbReference type="PANTHER" id="PTHR43240">
    <property type="entry name" value="1,4-DIHYDROXY-2-NAPHTHOYL-COA THIOESTERASE 1"/>
    <property type="match status" value="1"/>
</dbReference>
<dbReference type="Proteomes" id="UP001055580">
    <property type="component" value="Chromosome"/>
</dbReference>
<dbReference type="SUPFAM" id="SSF54637">
    <property type="entry name" value="Thioesterase/thiol ester dehydrase-isomerase"/>
    <property type="match status" value="1"/>
</dbReference>
<dbReference type="Pfam" id="PF03061">
    <property type="entry name" value="4HBT"/>
    <property type="match status" value="1"/>
</dbReference>
<protein>
    <submittedName>
        <fullName evidence="2">PaaI family thioesterase</fullName>
    </submittedName>
</protein>
<name>A0ABY4TTP9_9SPHN</name>
<evidence type="ECO:0000313" key="3">
    <source>
        <dbReference type="Proteomes" id="UP001055580"/>
    </source>
</evidence>
<keyword evidence="3" id="KW-1185">Reference proteome</keyword>
<sequence length="150" mass="16030">MSQPAFDPTPFFRDRPGHHGTTLGIGWHGQGDGWVELALPYDPAQIGDLDSGVIASGPILTLMDQATSLAVWMKRGAFLPHATLDLRIDYLRAATPGRTVIGRGECYRLTHSIAFVRGQAHDGDPDDPLAHVAGTFMVTGKAPGTATGER</sequence>
<accession>A0ABY4TTP9</accession>
<feature type="domain" description="Thioesterase" evidence="1">
    <location>
        <begin position="52"/>
        <end position="126"/>
    </location>
</feature>
<proteinExistence type="predicted"/>
<dbReference type="RefSeq" id="WP_250752084.1">
    <property type="nucleotide sequence ID" value="NZ_CP098401.1"/>
</dbReference>
<evidence type="ECO:0000259" key="1">
    <source>
        <dbReference type="Pfam" id="PF03061"/>
    </source>
</evidence>
<organism evidence="2 3">
    <name type="scientific">Sphingomonas donggukensis</name>
    <dbReference type="NCBI Taxonomy" id="2949093"/>
    <lineage>
        <taxon>Bacteria</taxon>
        <taxon>Pseudomonadati</taxon>
        <taxon>Pseudomonadota</taxon>
        <taxon>Alphaproteobacteria</taxon>
        <taxon>Sphingomonadales</taxon>
        <taxon>Sphingomonadaceae</taxon>
        <taxon>Sphingomonas</taxon>
    </lineage>
</organism>
<gene>
    <name evidence="2" type="ORF">M9980_14210</name>
</gene>
<dbReference type="PANTHER" id="PTHR43240:SF7">
    <property type="entry name" value="BLR7284 PROTEIN"/>
    <property type="match status" value="1"/>
</dbReference>
<reference evidence="2" key="1">
    <citation type="submission" date="2022-05" db="EMBL/GenBank/DDBJ databases">
        <title>Sphingomonas sp. strain RMG20 Genome sequencing and assembly.</title>
        <authorList>
            <person name="Kim I."/>
        </authorList>
    </citation>
    <scope>NUCLEOTIDE SEQUENCE</scope>
    <source>
        <strain evidence="2">RMG20</strain>
    </source>
</reference>
<dbReference type="CDD" id="cd03443">
    <property type="entry name" value="PaaI_thioesterase"/>
    <property type="match status" value="1"/>
</dbReference>
<evidence type="ECO:0000313" key="2">
    <source>
        <dbReference type="EMBL" id="URW75652.1"/>
    </source>
</evidence>
<dbReference type="InterPro" id="IPR006683">
    <property type="entry name" value="Thioestr_dom"/>
</dbReference>
<dbReference type="Gene3D" id="3.10.129.10">
    <property type="entry name" value="Hotdog Thioesterase"/>
    <property type="match status" value="1"/>
</dbReference>